<feature type="chain" id="PRO_5046646426" evidence="2">
    <location>
        <begin position="18"/>
        <end position="164"/>
    </location>
</feature>
<feature type="region of interest" description="Disordered" evidence="1">
    <location>
        <begin position="72"/>
        <end position="92"/>
    </location>
</feature>
<evidence type="ECO:0000313" key="3">
    <source>
        <dbReference type="Proteomes" id="UP000694930"/>
    </source>
</evidence>
<sequence length="164" mass="18356">MVVYMMSMISFFIVGLSHQSSKEGKTTMLIRDMDIARLIIHVQEVEEDELKDKEGFTNKRTKTLGNDFMHQKSSTKWSSFKQKHKGPSLPSTTTLIPKTKNIYCEKGFIGCFKRGHSNHFLRECPDNKQGSGNQSNKVQSSSGSPPDRASPRGENSDTSGGTNH</sequence>
<reference evidence="4" key="2">
    <citation type="submission" date="2025-08" db="UniProtKB">
        <authorList>
            <consortium name="RefSeq"/>
        </authorList>
    </citation>
    <scope>IDENTIFICATION</scope>
</reference>
<keyword evidence="3" id="KW-1185">Reference proteome</keyword>
<proteinExistence type="predicted"/>
<gene>
    <name evidence="4" type="primary">LOC107003667</name>
</gene>
<accession>A0ABM1FIV4</accession>
<evidence type="ECO:0000256" key="1">
    <source>
        <dbReference type="SAM" id="MobiDB-lite"/>
    </source>
</evidence>
<reference evidence="3" key="1">
    <citation type="journal article" date="2014" name="Nat. Genet.">
        <title>The genome of the stress-tolerant wild tomato species Solanum pennellii.</title>
        <authorList>
            <person name="Bolger A."/>
            <person name="Scossa F."/>
            <person name="Bolger M.E."/>
            <person name="Lanz C."/>
            <person name="Maumus F."/>
            <person name="Tohge T."/>
            <person name="Quesneville H."/>
            <person name="Alseekh S."/>
            <person name="Sorensen I."/>
            <person name="Lichtenstein G."/>
            <person name="Fich E.A."/>
            <person name="Conte M."/>
            <person name="Keller H."/>
            <person name="Schneeberger K."/>
            <person name="Schwacke R."/>
            <person name="Ofner I."/>
            <person name="Vrebalov J."/>
            <person name="Xu Y."/>
            <person name="Osorio S."/>
            <person name="Aflitos S.A."/>
            <person name="Schijlen E."/>
            <person name="Jimenez-Gomez J.M."/>
            <person name="Ryngajllo M."/>
            <person name="Kimura S."/>
            <person name="Kumar R."/>
            <person name="Koenig D."/>
            <person name="Headland L.R."/>
            <person name="Maloof J.N."/>
            <person name="Sinha N."/>
            <person name="van Ham R.C."/>
            <person name="Lankhorst R.K."/>
            <person name="Mao L."/>
            <person name="Vogel A."/>
            <person name="Arsova B."/>
            <person name="Panstruga R."/>
            <person name="Fei Z."/>
            <person name="Rose J.K."/>
            <person name="Zamir D."/>
            <person name="Carrari F."/>
            <person name="Giovannoni J.J."/>
            <person name="Weigel D."/>
            <person name="Usadel B."/>
            <person name="Fernie A.R."/>
        </authorList>
    </citation>
    <scope>NUCLEOTIDE SEQUENCE [LARGE SCALE GENOMIC DNA]</scope>
    <source>
        <strain evidence="3">cv. LA0716</strain>
    </source>
</reference>
<feature type="signal peptide" evidence="2">
    <location>
        <begin position="1"/>
        <end position="17"/>
    </location>
</feature>
<keyword evidence="2" id="KW-0732">Signal</keyword>
<organism evidence="3 4">
    <name type="scientific">Solanum pennellii</name>
    <name type="common">Tomato</name>
    <name type="synonym">Lycopersicon pennellii</name>
    <dbReference type="NCBI Taxonomy" id="28526"/>
    <lineage>
        <taxon>Eukaryota</taxon>
        <taxon>Viridiplantae</taxon>
        <taxon>Streptophyta</taxon>
        <taxon>Embryophyta</taxon>
        <taxon>Tracheophyta</taxon>
        <taxon>Spermatophyta</taxon>
        <taxon>Magnoliopsida</taxon>
        <taxon>eudicotyledons</taxon>
        <taxon>Gunneridae</taxon>
        <taxon>Pentapetalae</taxon>
        <taxon>asterids</taxon>
        <taxon>lamiids</taxon>
        <taxon>Solanales</taxon>
        <taxon>Solanaceae</taxon>
        <taxon>Solanoideae</taxon>
        <taxon>Solaneae</taxon>
        <taxon>Solanum</taxon>
        <taxon>Solanum subgen. Lycopersicon</taxon>
    </lineage>
</organism>
<protein>
    <submittedName>
        <fullName evidence="4">Uncharacterized protein LOC107003667</fullName>
    </submittedName>
</protein>
<dbReference type="Proteomes" id="UP000694930">
    <property type="component" value="Chromosome 11"/>
</dbReference>
<name>A0ABM1FIV4_SOLPN</name>
<evidence type="ECO:0000256" key="2">
    <source>
        <dbReference type="SAM" id="SignalP"/>
    </source>
</evidence>
<evidence type="ECO:0000313" key="4">
    <source>
        <dbReference type="RefSeq" id="XP_015057469.1"/>
    </source>
</evidence>
<dbReference type="GeneID" id="107003667"/>
<feature type="compositionally biased region" description="Polar residues" evidence="1">
    <location>
        <begin position="128"/>
        <end position="144"/>
    </location>
</feature>
<feature type="region of interest" description="Disordered" evidence="1">
    <location>
        <begin position="122"/>
        <end position="164"/>
    </location>
</feature>
<dbReference type="RefSeq" id="XP_015057469.1">
    <property type="nucleotide sequence ID" value="XM_015201983.1"/>
</dbReference>